<proteinExistence type="predicted"/>
<gene>
    <name evidence="2" type="ORF">A4U43_C03F27480</name>
</gene>
<dbReference type="AlphaFoldDB" id="A0A5P1FIJ8"/>
<feature type="region of interest" description="Disordered" evidence="1">
    <location>
        <begin position="76"/>
        <end position="140"/>
    </location>
</feature>
<dbReference type="Gramene" id="ONK76410">
    <property type="protein sequence ID" value="ONK76410"/>
    <property type="gene ID" value="A4U43_C03F27480"/>
</dbReference>
<protein>
    <submittedName>
        <fullName evidence="2">Uncharacterized protein</fullName>
    </submittedName>
</protein>
<feature type="compositionally biased region" description="Basic and acidic residues" evidence="1">
    <location>
        <begin position="128"/>
        <end position="140"/>
    </location>
</feature>
<keyword evidence="3" id="KW-1185">Reference proteome</keyword>
<name>A0A5P1FIJ8_ASPOF</name>
<evidence type="ECO:0000256" key="1">
    <source>
        <dbReference type="SAM" id="MobiDB-lite"/>
    </source>
</evidence>
<sequence length="177" mass="18970">MQVDKFPNAAYKGYATYEEALVEWDKHSIACDSASSTGHVQISFYVPTPDSASSSRTTISPIYAFALGGGDRVGCRLGGERSSGGGRGGRQGGPEVIAAAGGTGGVEELRAVRSGRGKPQRMAGGARASERGTGEREEHLKSDLGLRYWEREPGERDLGKKNEIWRHENGIWSPRSS</sequence>
<dbReference type="EMBL" id="CM007383">
    <property type="protein sequence ID" value="ONK76410.1"/>
    <property type="molecule type" value="Genomic_DNA"/>
</dbReference>
<dbReference type="Proteomes" id="UP000243459">
    <property type="component" value="Chromosome 3"/>
</dbReference>
<evidence type="ECO:0000313" key="3">
    <source>
        <dbReference type="Proteomes" id="UP000243459"/>
    </source>
</evidence>
<organism evidence="2 3">
    <name type="scientific">Asparagus officinalis</name>
    <name type="common">Garden asparagus</name>
    <dbReference type="NCBI Taxonomy" id="4686"/>
    <lineage>
        <taxon>Eukaryota</taxon>
        <taxon>Viridiplantae</taxon>
        <taxon>Streptophyta</taxon>
        <taxon>Embryophyta</taxon>
        <taxon>Tracheophyta</taxon>
        <taxon>Spermatophyta</taxon>
        <taxon>Magnoliopsida</taxon>
        <taxon>Liliopsida</taxon>
        <taxon>Asparagales</taxon>
        <taxon>Asparagaceae</taxon>
        <taxon>Asparagoideae</taxon>
        <taxon>Asparagus</taxon>
    </lineage>
</organism>
<feature type="compositionally biased region" description="Gly residues" evidence="1">
    <location>
        <begin position="81"/>
        <end position="92"/>
    </location>
</feature>
<accession>A0A5P1FIJ8</accession>
<reference evidence="3" key="1">
    <citation type="journal article" date="2017" name="Nat. Commun.">
        <title>The asparagus genome sheds light on the origin and evolution of a young Y chromosome.</title>
        <authorList>
            <person name="Harkess A."/>
            <person name="Zhou J."/>
            <person name="Xu C."/>
            <person name="Bowers J.E."/>
            <person name="Van der Hulst R."/>
            <person name="Ayyampalayam S."/>
            <person name="Mercati F."/>
            <person name="Riccardi P."/>
            <person name="McKain M.R."/>
            <person name="Kakrana A."/>
            <person name="Tang H."/>
            <person name="Ray J."/>
            <person name="Groenendijk J."/>
            <person name="Arikit S."/>
            <person name="Mathioni S.M."/>
            <person name="Nakano M."/>
            <person name="Shan H."/>
            <person name="Telgmann-Rauber A."/>
            <person name="Kanno A."/>
            <person name="Yue Z."/>
            <person name="Chen H."/>
            <person name="Li W."/>
            <person name="Chen Y."/>
            <person name="Xu X."/>
            <person name="Zhang Y."/>
            <person name="Luo S."/>
            <person name="Chen H."/>
            <person name="Gao J."/>
            <person name="Mao Z."/>
            <person name="Pires J.C."/>
            <person name="Luo M."/>
            <person name="Kudrna D."/>
            <person name="Wing R.A."/>
            <person name="Meyers B.C."/>
            <person name="Yi K."/>
            <person name="Kong H."/>
            <person name="Lavrijsen P."/>
            <person name="Sunseri F."/>
            <person name="Falavigna A."/>
            <person name="Ye Y."/>
            <person name="Leebens-Mack J.H."/>
            <person name="Chen G."/>
        </authorList>
    </citation>
    <scope>NUCLEOTIDE SEQUENCE [LARGE SCALE GENOMIC DNA]</scope>
    <source>
        <strain evidence="3">cv. DH0086</strain>
    </source>
</reference>
<evidence type="ECO:0000313" key="2">
    <source>
        <dbReference type="EMBL" id="ONK76410.1"/>
    </source>
</evidence>